<organism evidence="1 2">
    <name type="scientific">Vaccinium darrowii</name>
    <dbReference type="NCBI Taxonomy" id="229202"/>
    <lineage>
        <taxon>Eukaryota</taxon>
        <taxon>Viridiplantae</taxon>
        <taxon>Streptophyta</taxon>
        <taxon>Embryophyta</taxon>
        <taxon>Tracheophyta</taxon>
        <taxon>Spermatophyta</taxon>
        <taxon>Magnoliopsida</taxon>
        <taxon>eudicotyledons</taxon>
        <taxon>Gunneridae</taxon>
        <taxon>Pentapetalae</taxon>
        <taxon>asterids</taxon>
        <taxon>Ericales</taxon>
        <taxon>Ericaceae</taxon>
        <taxon>Vaccinioideae</taxon>
        <taxon>Vaccinieae</taxon>
        <taxon>Vaccinium</taxon>
    </lineage>
</organism>
<reference evidence="1 2" key="1">
    <citation type="journal article" date="2021" name="Hortic Res">
        <title>High-quality reference genome and annotation aids understanding of berry development for evergreen blueberry (Vaccinium darrowii).</title>
        <authorList>
            <person name="Yu J."/>
            <person name="Hulse-Kemp A.M."/>
            <person name="Babiker E."/>
            <person name="Staton M."/>
        </authorList>
    </citation>
    <scope>NUCLEOTIDE SEQUENCE [LARGE SCALE GENOMIC DNA]</scope>
    <source>
        <strain evidence="2">cv. NJ 8807/NJ 8810</strain>
        <tissue evidence="1">Young leaf</tissue>
    </source>
</reference>
<evidence type="ECO:0000313" key="1">
    <source>
        <dbReference type="EMBL" id="KAH7865043.1"/>
    </source>
</evidence>
<evidence type="ECO:0000313" key="2">
    <source>
        <dbReference type="Proteomes" id="UP000828048"/>
    </source>
</evidence>
<protein>
    <submittedName>
        <fullName evidence="1">Uncharacterized protein</fullName>
    </submittedName>
</protein>
<gene>
    <name evidence="1" type="ORF">Vadar_001536</name>
</gene>
<dbReference type="EMBL" id="CM037159">
    <property type="protein sequence ID" value="KAH7865043.1"/>
    <property type="molecule type" value="Genomic_DNA"/>
</dbReference>
<sequence>MDPPNGGNDSGGGSDQGGLNDFGNFVGWLESEIFQENNIPYEAVSSNPPPPQPYNPYGGVPIEGFSGYRYDSNSSYDTDFCTGVNIGVYNNEPYMNDDTVNSTGVGHGNPEYRSVGGILNHCDGDDDDDRFSLPDDDLEAEIWYQADMHKLCTIALLQAVQERQKLLKKKVPFHTSPLQGRGYMDDLWNSHPWRFYKVLKMPKMTFLKIVEQLKTIYGWTFGRSDAIDCDEALAMFIHLLRGFSNDELQERFQHSGETISQQIHKMLRCLRKFNYDKIQPTRRQDDPHPYLDRRAFYAPFKVQIVLSGMAFHNFIRRDRDPEDYLFPQVESQAEFAFKDLPDKDPTLADREDMPQYGVLNDENDPYMNCVRNNIRDQLRRQRRRRQRSAHPFSHRSVLLSLYPGSGKIV</sequence>
<proteinExistence type="predicted"/>
<name>A0ACB7ZH61_9ERIC</name>
<accession>A0ACB7ZH61</accession>
<keyword evidence="2" id="KW-1185">Reference proteome</keyword>
<dbReference type="Proteomes" id="UP000828048">
    <property type="component" value="Chromosome 9"/>
</dbReference>
<comment type="caution">
    <text evidence="1">The sequence shown here is derived from an EMBL/GenBank/DDBJ whole genome shotgun (WGS) entry which is preliminary data.</text>
</comment>